<protein>
    <submittedName>
        <fullName evidence="3">DUF551 domain-containing protein</fullName>
    </submittedName>
</protein>
<feature type="domain" description="DUF551" evidence="1">
    <location>
        <begin position="103"/>
        <end position="161"/>
    </location>
</feature>
<evidence type="ECO:0000313" key="3">
    <source>
        <dbReference type="EMBL" id="ECV6295015.1"/>
    </source>
</evidence>
<gene>
    <name evidence="2" type="ORF">F2V23_10050</name>
    <name evidence="3" type="ORF">F3E26_05170</name>
    <name evidence="4" type="ORF">G9C40_003154</name>
</gene>
<dbReference type="EMBL" id="AAKTSM010000003">
    <property type="protein sequence ID" value="ECV6295015.1"/>
    <property type="molecule type" value="Genomic_DNA"/>
</dbReference>
<reference evidence="3" key="3">
    <citation type="submission" date="2019-09" db="EMBL/GenBank/DDBJ databases">
        <authorList>
            <person name="Ashton P.M."/>
            <person name="Dallman T."/>
            <person name="Nair S."/>
            <person name="De Pinna E."/>
            <person name="Peters T."/>
            <person name="Grant K."/>
        </authorList>
    </citation>
    <scope>NUCLEOTIDE SEQUENCE</scope>
    <source>
        <strain evidence="2">801510</strain>
        <strain evidence="3">804072</strain>
    </source>
</reference>
<evidence type="ECO:0000259" key="1">
    <source>
        <dbReference type="Pfam" id="PF04448"/>
    </source>
</evidence>
<name>A0A3U6PIA8_SALET</name>
<dbReference type="Pfam" id="PF04448">
    <property type="entry name" value="DUF551"/>
    <property type="match status" value="1"/>
</dbReference>
<evidence type="ECO:0000313" key="4">
    <source>
        <dbReference type="EMBL" id="HAF0452892.1"/>
    </source>
</evidence>
<dbReference type="InterPro" id="IPR007539">
    <property type="entry name" value="DUF551"/>
</dbReference>
<reference evidence="4" key="2">
    <citation type="submission" date="2018-07" db="EMBL/GenBank/DDBJ databases">
        <authorList>
            <consortium name="NCBI Pathogen Detection Project"/>
        </authorList>
    </citation>
    <scope>NUCLEOTIDE SEQUENCE</scope>
    <source>
        <strain evidence="4">BCW_2874</strain>
    </source>
</reference>
<organism evidence="3">
    <name type="scientific">Salmonella enterica I</name>
    <dbReference type="NCBI Taxonomy" id="59201"/>
    <lineage>
        <taxon>Bacteria</taxon>
        <taxon>Pseudomonadati</taxon>
        <taxon>Pseudomonadota</taxon>
        <taxon>Gammaproteobacteria</taxon>
        <taxon>Enterobacterales</taxon>
        <taxon>Enterobacteriaceae</taxon>
        <taxon>Salmonella</taxon>
    </lineage>
</organism>
<proteinExistence type="predicted"/>
<dbReference type="AlphaFoldDB" id="A0A3U6PIA8"/>
<sequence length="170" mass="19006">MDFWRCSMNIDKQALCIENAFDIANQLYELANNEIECDLFAVTSTNENGTEIEFERPITDLALEAPSTINALLNRLEAAEKHIEAWGVKYIPLSGSSPVIPGGWRSCSERMPDIQTDVLIATVYDNVLQALLIADRFIDPSGMDFHLDEVIGWMPLPDAPQQDILMKSSS</sequence>
<dbReference type="EMBL" id="DAATWU010000015">
    <property type="protein sequence ID" value="HAF0452892.1"/>
    <property type="molecule type" value="Genomic_DNA"/>
</dbReference>
<comment type="caution">
    <text evidence="3">The sequence shown here is derived from an EMBL/GenBank/DDBJ whole genome shotgun (WGS) entry which is preliminary data.</text>
</comment>
<reference evidence="4" key="1">
    <citation type="journal article" date="2018" name="Genome Biol.">
        <title>SKESA: strategic k-mer extension for scrupulous assemblies.</title>
        <authorList>
            <person name="Souvorov A."/>
            <person name="Agarwala R."/>
            <person name="Lipman D.J."/>
        </authorList>
    </citation>
    <scope>NUCLEOTIDE SEQUENCE</scope>
    <source>
        <strain evidence="4">BCW_2874</strain>
    </source>
</reference>
<accession>A0A3U6PIA8</accession>
<evidence type="ECO:0000313" key="2">
    <source>
        <dbReference type="EMBL" id="ECV6114721.1"/>
    </source>
</evidence>
<dbReference type="EMBL" id="AAKTRA010000006">
    <property type="protein sequence ID" value="ECV6114721.1"/>
    <property type="molecule type" value="Genomic_DNA"/>
</dbReference>